<dbReference type="AlphaFoldDB" id="A0A401YU69"/>
<protein>
    <submittedName>
        <fullName evidence="2">Uncharacterized protein</fullName>
    </submittedName>
</protein>
<dbReference type="EMBL" id="BIFH01000026">
    <property type="protein sequence ID" value="GCD98154.1"/>
    <property type="molecule type" value="Genomic_DNA"/>
</dbReference>
<keyword evidence="3" id="KW-1185">Reference proteome</keyword>
<gene>
    <name evidence="2" type="ORF">EHYA_05854</name>
</gene>
<evidence type="ECO:0000313" key="3">
    <source>
        <dbReference type="Proteomes" id="UP000286931"/>
    </source>
</evidence>
<feature type="chain" id="PRO_5018995917" evidence="1">
    <location>
        <begin position="27"/>
        <end position="89"/>
    </location>
</feature>
<evidence type="ECO:0000313" key="2">
    <source>
        <dbReference type="EMBL" id="GCD98154.1"/>
    </source>
</evidence>
<organism evidence="2 3">
    <name type="scientific">Embleya hyalina</name>
    <dbReference type="NCBI Taxonomy" id="516124"/>
    <lineage>
        <taxon>Bacteria</taxon>
        <taxon>Bacillati</taxon>
        <taxon>Actinomycetota</taxon>
        <taxon>Actinomycetes</taxon>
        <taxon>Kitasatosporales</taxon>
        <taxon>Streptomycetaceae</taxon>
        <taxon>Embleya</taxon>
    </lineage>
</organism>
<name>A0A401YU69_9ACTN</name>
<dbReference type="OrthoDB" id="9965185at2"/>
<keyword evidence="1" id="KW-0732">Signal</keyword>
<accession>A0A401YU69</accession>
<dbReference type="Proteomes" id="UP000286931">
    <property type="component" value="Unassembled WGS sequence"/>
</dbReference>
<evidence type="ECO:0000256" key="1">
    <source>
        <dbReference type="SAM" id="SignalP"/>
    </source>
</evidence>
<comment type="caution">
    <text evidence="2">The sequence shown here is derived from an EMBL/GenBank/DDBJ whole genome shotgun (WGS) entry which is preliminary data.</text>
</comment>
<reference evidence="2 3" key="1">
    <citation type="submission" date="2018-12" db="EMBL/GenBank/DDBJ databases">
        <title>Draft genome sequence of Embleya hyalina NBRC 13850T.</title>
        <authorList>
            <person name="Komaki H."/>
            <person name="Hosoyama A."/>
            <person name="Kimura A."/>
            <person name="Ichikawa N."/>
            <person name="Tamura T."/>
        </authorList>
    </citation>
    <scope>NUCLEOTIDE SEQUENCE [LARGE SCALE GENOMIC DNA]</scope>
    <source>
        <strain evidence="2 3">NBRC 13850</strain>
    </source>
</reference>
<feature type="signal peptide" evidence="1">
    <location>
        <begin position="1"/>
        <end position="26"/>
    </location>
</feature>
<dbReference type="RefSeq" id="WP_126640065.1">
    <property type="nucleotide sequence ID" value="NZ_BIFH01000026.1"/>
</dbReference>
<sequence>MRITPLLTAATVGALLALTPAAPALADGHADTITSETVQVGMIGMIGEDDVLHDLRPAVVGVHQGISGGFVEVPAPVVPAPRMPPMPTF</sequence>
<proteinExistence type="predicted"/>